<reference evidence="1" key="1">
    <citation type="journal article" date="2008" name="BMC Genomics">
        <title>A conifer genomics resource of 200,000 spruce (Picea spp.) ESTs and 6,464 high-quality, sequence-finished full-length cDNAs for Sitka spruce (Picea sitchensis).</title>
        <authorList>
            <person name="Ralph S.G."/>
            <person name="Chun H.J."/>
            <person name="Kolosova N."/>
            <person name="Cooper D."/>
            <person name="Oddy C."/>
            <person name="Ritland C.E."/>
            <person name="Kirkpatrick R."/>
            <person name="Moore R."/>
            <person name="Barber S."/>
            <person name="Holt R.A."/>
            <person name="Jones S.J."/>
            <person name="Marra M.A."/>
            <person name="Douglas C.J."/>
            <person name="Ritland K."/>
            <person name="Bohlmann J."/>
        </authorList>
    </citation>
    <scope>NUCLEOTIDE SEQUENCE</scope>
    <source>
        <tissue evidence="1">Green portion of the leader tissue</tissue>
    </source>
</reference>
<accession>A9NKL7</accession>
<proteinExistence type="evidence at transcript level"/>
<evidence type="ECO:0000313" key="1">
    <source>
        <dbReference type="EMBL" id="ABK21178.1"/>
    </source>
</evidence>
<dbReference type="EMBL" id="EF087262">
    <property type="protein sequence ID" value="ABK26514.1"/>
    <property type="molecule type" value="mRNA"/>
</dbReference>
<protein>
    <submittedName>
        <fullName evidence="1">Uncharacterized protein</fullName>
    </submittedName>
</protein>
<name>A9NKL7_PICSI</name>
<dbReference type="AlphaFoldDB" id="A9NKL7"/>
<sequence>MVVCARSPWKAREVHGLSDLSGLVGRCVCSERPYFSDSLRSRVCVLLLVLGF</sequence>
<organism evidence="1">
    <name type="scientific">Picea sitchensis</name>
    <name type="common">Sitka spruce</name>
    <name type="synonym">Pinus sitchensis</name>
    <dbReference type="NCBI Taxonomy" id="3332"/>
    <lineage>
        <taxon>Eukaryota</taxon>
        <taxon>Viridiplantae</taxon>
        <taxon>Streptophyta</taxon>
        <taxon>Embryophyta</taxon>
        <taxon>Tracheophyta</taxon>
        <taxon>Spermatophyta</taxon>
        <taxon>Pinopsida</taxon>
        <taxon>Pinidae</taxon>
        <taxon>Conifers I</taxon>
        <taxon>Pinales</taxon>
        <taxon>Pinaceae</taxon>
        <taxon>Picea</taxon>
    </lineage>
</organism>
<dbReference type="EMBL" id="EF081797">
    <property type="protein sequence ID" value="ABK21178.1"/>
    <property type="molecule type" value="mRNA"/>
</dbReference>